<gene>
    <name evidence="3" type="ORF">CTER_3952</name>
</gene>
<evidence type="ECO:0000256" key="2">
    <source>
        <dbReference type="SAM" id="SignalP"/>
    </source>
</evidence>
<dbReference type="eggNOG" id="ENOG50338PK">
    <property type="taxonomic scope" value="Bacteria"/>
</dbReference>
<reference evidence="3 4" key="1">
    <citation type="journal article" date="2013" name="Genome Announc.">
        <title>Draft Genome Sequence of the Cellulolytic, Mesophilic, Anaerobic Bacterium Clostridium termitidis Strain CT1112 (DSM 5398).</title>
        <authorList>
            <person name="Lal S."/>
            <person name="Ramachandran U."/>
            <person name="Zhang X."/>
            <person name="Munir R."/>
            <person name="Sparling R."/>
            <person name="Levin D.B."/>
        </authorList>
    </citation>
    <scope>NUCLEOTIDE SEQUENCE [LARGE SCALE GENOMIC DNA]</scope>
    <source>
        <strain evidence="3 4">CT1112</strain>
    </source>
</reference>
<keyword evidence="2" id="KW-0732">Signal</keyword>
<feature type="compositionally biased region" description="Basic and acidic residues" evidence="1">
    <location>
        <begin position="198"/>
        <end position="209"/>
    </location>
</feature>
<keyword evidence="4" id="KW-1185">Reference proteome</keyword>
<dbReference type="PATRIC" id="fig|1195236.3.peg.4162"/>
<dbReference type="EMBL" id="AORV01000057">
    <property type="protein sequence ID" value="EMS70317.1"/>
    <property type="molecule type" value="Genomic_DNA"/>
</dbReference>
<feature type="signal peptide" evidence="2">
    <location>
        <begin position="1"/>
        <end position="18"/>
    </location>
</feature>
<dbReference type="PROSITE" id="PS51257">
    <property type="entry name" value="PROKAR_LIPOPROTEIN"/>
    <property type="match status" value="1"/>
</dbReference>
<evidence type="ECO:0000313" key="3">
    <source>
        <dbReference type="EMBL" id="EMS70317.1"/>
    </source>
</evidence>
<dbReference type="AlphaFoldDB" id="S0FGP5"/>
<comment type="caution">
    <text evidence="3">The sequence shown here is derived from an EMBL/GenBank/DDBJ whole genome shotgun (WGS) entry which is preliminary data.</text>
</comment>
<dbReference type="Proteomes" id="UP000014155">
    <property type="component" value="Unassembled WGS sequence"/>
</dbReference>
<evidence type="ECO:0008006" key="5">
    <source>
        <dbReference type="Google" id="ProtNLM"/>
    </source>
</evidence>
<sequence>MKKSISILLISLFIFSLAACGSNNSPAAAADSSMGGRMQVQVADLTGEVSSVSDNKITLKLIKMPAFGRNGRAPSDNSNSFSGRRSPENSAANSSASRPKGSNSANPSGNPSQERGQRPQRTVEYTGETKTVTIPGDIKITEAGRRQSDDSGNVQSALNVSDIKEGDILQIWYSQDNGEAISRVVLMRSLTSLSDSNDDQKNDTNKTGQ</sequence>
<dbReference type="STRING" id="1195236.CTER_3952"/>
<feature type="region of interest" description="Disordered" evidence="1">
    <location>
        <begin position="190"/>
        <end position="209"/>
    </location>
</feature>
<feature type="compositionally biased region" description="Basic and acidic residues" evidence="1">
    <location>
        <begin position="139"/>
        <end position="149"/>
    </location>
</feature>
<evidence type="ECO:0000256" key="1">
    <source>
        <dbReference type="SAM" id="MobiDB-lite"/>
    </source>
</evidence>
<feature type="chain" id="PRO_5039416992" description="DUF5666 domain-containing protein" evidence="2">
    <location>
        <begin position="19"/>
        <end position="209"/>
    </location>
</feature>
<accession>S0FGP5</accession>
<feature type="region of interest" description="Disordered" evidence="1">
    <location>
        <begin position="67"/>
        <end position="153"/>
    </location>
</feature>
<organism evidence="3 4">
    <name type="scientific">Ruminiclostridium cellobioparum subsp. termitidis CT1112</name>
    <dbReference type="NCBI Taxonomy" id="1195236"/>
    <lineage>
        <taxon>Bacteria</taxon>
        <taxon>Bacillati</taxon>
        <taxon>Bacillota</taxon>
        <taxon>Clostridia</taxon>
        <taxon>Eubacteriales</taxon>
        <taxon>Oscillospiraceae</taxon>
        <taxon>Ruminiclostridium</taxon>
    </lineage>
</organism>
<protein>
    <recommendedName>
        <fullName evidence="5">DUF5666 domain-containing protein</fullName>
    </recommendedName>
</protein>
<name>S0FGP5_RUMCE</name>
<feature type="compositionally biased region" description="Low complexity" evidence="1">
    <location>
        <begin position="88"/>
        <end position="112"/>
    </location>
</feature>
<dbReference type="RefSeq" id="WP_004628700.1">
    <property type="nucleotide sequence ID" value="NZ_AORV01000057.1"/>
</dbReference>
<evidence type="ECO:0000313" key="4">
    <source>
        <dbReference type="Proteomes" id="UP000014155"/>
    </source>
</evidence>
<proteinExistence type="predicted"/>